<dbReference type="GO" id="GO:0043190">
    <property type="term" value="C:ATP-binding cassette (ABC) transporter complex"/>
    <property type="evidence" value="ECO:0007669"/>
    <property type="project" value="InterPro"/>
</dbReference>
<evidence type="ECO:0000256" key="2">
    <source>
        <dbReference type="ARBA" id="ARBA00022448"/>
    </source>
</evidence>
<comment type="subcellular location">
    <subcellularLocation>
        <location evidence="1 8">Cell membrane</location>
        <topology evidence="1 8">Multi-pass membrane protein</topology>
    </subcellularLocation>
</comment>
<sequence>MDIAFFKQALGIAFSGVPLTLLVTVVTLIIALPVGFFLTLIRMNRIPVIHQLIGIYLSFIRGTPVIIQIFVLYNSIPLLIAGVAKGKFDVYAIHPIWYAFVIFSFGMAAIIAEIVRGALQTVDKGQLEAAYSVGLTAPQAYRRIILPQMLTVALPNLCTATVNLVKATSLGYAIALPEITLRTKVAANAGYHYVEAYTAIFIVYLLICLLIEYAFRKTEQRIRRYQGGIAC</sequence>
<dbReference type="InterPro" id="IPR000515">
    <property type="entry name" value="MetI-like"/>
</dbReference>
<organism evidence="10">
    <name type="scientific">Metalysinibacillus saudimassiliensis</name>
    <dbReference type="NCBI Taxonomy" id="1461583"/>
    <lineage>
        <taxon>Bacteria</taxon>
        <taxon>Bacillati</taxon>
        <taxon>Bacillota</taxon>
        <taxon>Bacilli</taxon>
        <taxon>Bacillales</taxon>
        <taxon>Caryophanaceae</taxon>
        <taxon>Metalysinibacillus</taxon>
    </lineage>
</organism>
<dbReference type="NCBIfam" id="TIGR01726">
    <property type="entry name" value="HEQRo_perm_3TM"/>
    <property type="match status" value="1"/>
</dbReference>
<dbReference type="PANTHER" id="PTHR30614">
    <property type="entry name" value="MEMBRANE COMPONENT OF AMINO ACID ABC TRANSPORTER"/>
    <property type="match status" value="1"/>
</dbReference>
<keyword evidence="6 8" id="KW-1133">Transmembrane helix</keyword>
<dbReference type="InterPro" id="IPR035906">
    <property type="entry name" value="MetI-like_sf"/>
</dbReference>
<feature type="transmembrane region" description="Helical" evidence="8">
    <location>
        <begin position="152"/>
        <end position="176"/>
    </location>
</feature>
<evidence type="ECO:0000256" key="6">
    <source>
        <dbReference type="ARBA" id="ARBA00022989"/>
    </source>
</evidence>
<dbReference type="SUPFAM" id="SSF161098">
    <property type="entry name" value="MetI-like"/>
    <property type="match status" value="1"/>
</dbReference>
<feature type="domain" description="ABC transmembrane type-1" evidence="9">
    <location>
        <begin position="17"/>
        <end position="215"/>
    </location>
</feature>
<dbReference type="AlphaFoldDB" id="A0A078MCR6"/>
<dbReference type="InterPro" id="IPR010065">
    <property type="entry name" value="AA_ABC_transptr_permease_3TM"/>
</dbReference>
<feature type="transmembrane region" description="Helical" evidence="8">
    <location>
        <begin position="53"/>
        <end position="76"/>
    </location>
</feature>
<dbReference type="HOGENOM" id="CLU_019602_1_4_9"/>
<evidence type="ECO:0000256" key="5">
    <source>
        <dbReference type="ARBA" id="ARBA00022970"/>
    </source>
</evidence>
<feature type="transmembrane region" description="Helical" evidence="8">
    <location>
        <begin position="12"/>
        <end position="41"/>
    </location>
</feature>
<evidence type="ECO:0000313" key="10">
    <source>
        <dbReference type="EMBL" id="CEA05173.1"/>
    </source>
</evidence>
<keyword evidence="7 8" id="KW-0472">Membrane</keyword>
<dbReference type="PANTHER" id="PTHR30614:SF0">
    <property type="entry name" value="L-CYSTINE TRANSPORT SYSTEM PERMEASE PROTEIN TCYL"/>
    <property type="match status" value="1"/>
</dbReference>
<dbReference type="EMBL" id="LN483077">
    <property type="protein sequence ID" value="CEA05173.1"/>
    <property type="molecule type" value="Genomic_DNA"/>
</dbReference>
<evidence type="ECO:0000256" key="1">
    <source>
        <dbReference type="ARBA" id="ARBA00004651"/>
    </source>
</evidence>
<evidence type="ECO:0000256" key="4">
    <source>
        <dbReference type="ARBA" id="ARBA00022692"/>
    </source>
</evidence>
<keyword evidence="2 8" id="KW-0813">Transport</keyword>
<dbReference type="GO" id="GO:0022857">
    <property type="term" value="F:transmembrane transporter activity"/>
    <property type="evidence" value="ECO:0007669"/>
    <property type="project" value="InterPro"/>
</dbReference>
<keyword evidence="3" id="KW-1003">Cell membrane</keyword>
<dbReference type="CDD" id="cd06261">
    <property type="entry name" value="TM_PBP2"/>
    <property type="match status" value="1"/>
</dbReference>
<keyword evidence="4 8" id="KW-0812">Transmembrane</keyword>
<dbReference type="Pfam" id="PF00528">
    <property type="entry name" value="BPD_transp_1"/>
    <property type="match status" value="1"/>
</dbReference>
<dbReference type="PROSITE" id="PS50928">
    <property type="entry name" value="ABC_TM1"/>
    <property type="match status" value="1"/>
</dbReference>
<dbReference type="GO" id="GO:0006865">
    <property type="term" value="P:amino acid transport"/>
    <property type="evidence" value="ECO:0007669"/>
    <property type="project" value="UniProtKB-KW"/>
</dbReference>
<dbReference type="Gene3D" id="1.10.3720.10">
    <property type="entry name" value="MetI-like"/>
    <property type="match status" value="1"/>
</dbReference>
<proteinExistence type="inferred from homology"/>
<gene>
    <name evidence="10" type="primary">tcyL_1</name>
    <name evidence="10" type="ORF">BN1050_02327</name>
</gene>
<feature type="transmembrane region" description="Helical" evidence="8">
    <location>
        <begin position="96"/>
        <end position="115"/>
    </location>
</feature>
<comment type="similarity">
    <text evidence="8">Belongs to the binding-protein-dependent transport system permease family.</text>
</comment>
<evidence type="ECO:0000256" key="7">
    <source>
        <dbReference type="ARBA" id="ARBA00023136"/>
    </source>
</evidence>
<dbReference type="PATRIC" id="fig|1461583.4.peg.2242"/>
<feature type="transmembrane region" description="Helical" evidence="8">
    <location>
        <begin position="196"/>
        <end position="215"/>
    </location>
</feature>
<keyword evidence="5" id="KW-0029">Amino-acid transport</keyword>
<evidence type="ECO:0000256" key="3">
    <source>
        <dbReference type="ARBA" id="ARBA00022475"/>
    </source>
</evidence>
<name>A0A078MCR6_9BACL</name>
<reference evidence="10" key="1">
    <citation type="submission" date="2014-07" db="EMBL/GenBank/DDBJ databases">
        <authorList>
            <person name="Urmite Genomes Urmite Genomes"/>
        </authorList>
    </citation>
    <scope>NUCLEOTIDE SEQUENCE</scope>
    <source>
        <strain evidence="10">13S34_air</strain>
    </source>
</reference>
<dbReference type="InterPro" id="IPR043429">
    <property type="entry name" value="ArtM/GltK/GlnP/TcyL/YhdX-like"/>
</dbReference>
<protein>
    <submittedName>
        <fullName evidence="10">L-cystine transport system permease protein TcyL</fullName>
    </submittedName>
</protein>
<evidence type="ECO:0000256" key="8">
    <source>
        <dbReference type="RuleBase" id="RU363032"/>
    </source>
</evidence>
<accession>A0A078MCR6</accession>
<evidence type="ECO:0000259" key="9">
    <source>
        <dbReference type="PROSITE" id="PS50928"/>
    </source>
</evidence>